<comment type="caution">
    <text evidence="2">The sequence shown here is derived from an EMBL/GenBank/DDBJ whole genome shotgun (WGS) entry which is preliminary data.</text>
</comment>
<accession>A0AAD7M8N4</accession>
<dbReference type="AlphaFoldDB" id="A0AAD7M8N4"/>
<feature type="region of interest" description="Disordered" evidence="1">
    <location>
        <begin position="301"/>
        <end position="326"/>
    </location>
</feature>
<feature type="compositionally biased region" description="Basic residues" evidence="1">
    <location>
        <begin position="139"/>
        <end position="148"/>
    </location>
</feature>
<feature type="region of interest" description="Disordered" evidence="1">
    <location>
        <begin position="709"/>
        <end position="770"/>
    </location>
</feature>
<protein>
    <submittedName>
        <fullName evidence="2">Uncharacterized protein</fullName>
    </submittedName>
</protein>
<dbReference type="EMBL" id="JARKIB010000463">
    <property type="protein sequence ID" value="KAJ7705874.1"/>
    <property type="molecule type" value="Genomic_DNA"/>
</dbReference>
<evidence type="ECO:0000256" key="1">
    <source>
        <dbReference type="SAM" id="MobiDB-lite"/>
    </source>
</evidence>
<evidence type="ECO:0000313" key="3">
    <source>
        <dbReference type="Proteomes" id="UP001215598"/>
    </source>
</evidence>
<keyword evidence="3" id="KW-1185">Reference proteome</keyword>
<dbReference type="Proteomes" id="UP001215598">
    <property type="component" value="Unassembled WGS sequence"/>
</dbReference>
<sequence length="1029" mass="115646">MSYNPANAEASSVYVLYLVAAVGPPPPEFLAAILEYCKPFGQKHLLQMYTNCKLKNKPEDVGRYNIFCKATHSGHCRSDWSPQLDPVFVQALAQGMREFPCNISKAQATALGTAAHDAWLRTHDLVAGNDEIQDVPAPKRARVLKPRKTNAVPAEDLDNGPPRVNTRKPKHNNKASEADELPEYDDYSPLAYDTAGVCSRTITVIVFDKPNSKPKTSSALLRLPGRFELSFFKIADEIGVNHGEPNNIAYDRYCVFTQQWEPEDLKPINMTGRRNYMLYRASCVLEDSCLEIAELKTKVQDSADSEIVNDNQSQDSDDDYINASSDSDSDIRDVIVISDNEAGEPVSSQPTSVPSSQSTSSLAPYGGRKRKREFEEGSSKGSSKVPFKSEYLESETKWFQEHYFTILISAVLGPFNGRVGAVVQIGAEAFFVTTNIDYIPAMPSVKTPHEVFLRADMRYGTDDPTLWPQPFSQKFCHFAAIPQREARPDLEIMWWNPERTDFISGSSLTSRLGRLSRRKLLLFQELTSKISTRVTSNRNKLGGAWEFVRNVGKLMQKAMLHLESLPSNFEYMVLTVLTVQRFYFELEGLLDYMLVYKPRMEDFDPSATIPDVARCLGTFTSKPEIAQGFHSAALPFWFYRPLAFFGPENILAVVTPLEPPPIIDQPRLPDHQVVYSRNSTDGKILAMAAVAVNAPWYCDPFKDGEAGLAPLGLPAHPPQQHATTSQPPPALAPGPSKALGNTKSVQKFHPYHRPPKGSGPKQSQPARPSRNKFEKFDAAEMPHYLSLWSQALRAVETAGIVTRSTNPVDKHYVLPEPALLASPELPARRQLFIHHWVLLKDEWRDVLEARLDPSARRNARTAKARTIASIIGASLQQFSIDPAGFPHARDTYPTYTVEQAREIIWDISETNFRFELMALDKRASMRTREDEVTCCFPGGMVLGIPREYAQQGVASPDVDQRHRCVHHIALLMLDWRTGCYRPSAIDRDFLKKVHWSTDEMADLEWAVAHYYTESFFEFFGRACVLPMGL</sequence>
<feature type="compositionally biased region" description="Low complexity" evidence="1">
    <location>
        <begin position="709"/>
        <end position="721"/>
    </location>
</feature>
<evidence type="ECO:0000313" key="2">
    <source>
        <dbReference type="EMBL" id="KAJ7705874.1"/>
    </source>
</evidence>
<feature type="region of interest" description="Disordered" evidence="1">
    <location>
        <begin position="137"/>
        <end position="182"/>
    </location>
</feature>
<gene>
    <name evidence="2" type="ORF">B0H16DRAFT_1747024</name>
</gene>
<proteinExistence type="predicted"/>
<name>A0AAD7M8N4_9AGAR</name>
<reference evidence="2" key="1">
    <citation type="submission" date="2023-03" db="EMBL/GenBank/DDBJ databases">
        <title>Massive genome expansion in bonnet fungi (Mycena s.s.) driven by repeated elements and novel gene families across ecological guilds.</title>
        <authorList>
            <consortium name="Lawrence Berkeley National Laboratory"/>
            <person name="Harder C.B."/>
            <person name="Miyauchi S."/>
            <person name="Viragh M."/>
            <person name="Kuo A."/>
            <person name="Thoen E."/>
            <person name="Andreopoulos B."/>
            <person name="Lu D."/>
            <person name="Skrede I."/>
            <person name="Drula E."/>
            <person name="Henrissat B."/>
            <person name="Morin E."/>
            <person name="Kohler A."/>
            <person name="Barry K."/>
            <person name="LaButti K."/>
            <person name="Morin E."/>
            <person name="Salamov A."/>
            <person name="Lipzen A."/>
            <person name="Mereny Z."/>
            <person name="Hegedus B."/>
            <person name="Baldrian P."/>
            <person name="Stursova M."/>
            <person name="Weitz H."/>
            <person name="Taylor A."/>
            <person name="Grigoriev I.V."/>
            <person name="Nagy L.G."/>
            <person name="Martin F."/>
            <person name="Kauserud H."/>
        </authorList>
    </citation>
    <scope>NUCLEOTIDE SEQUENCE</scope>
    <source>
        <strain evidence="2">CBHHK182m</strain>
    </source>
</reference>
<feature type="region of interest" description="Disordered" evidence="1">
    <location>
        <begin position="341"/>
        <end position="386"/>
    </location>
</feature>
<organism evidence="2 3">
    <name type="scientific">Mycena metata</name>
    <dbReference type="NCBI Taxonomy" id="1033252"/>
    <lineage>
        <taxon>Eukaryota</taxon>
        <taxon>Fungi</taxon>
        <taxon>Dikarya</taxon>
        <taxon>Basidiomycota</taxon>
        <taxon>Agaricomycotina</taxon>
        <taxon>Agaricomycetes</taxon>
        <taxon>Agaricomycetidae</taxon>
        <taxon>Agaricales</taxon>
        <taxon>Marasmiineae</taxon>
        <taxon>Mycenaceae</taxon>
        <taxon>Mycena</taxon>
    </lineage>
</organism>
<feature type="compositionally biased region" description="Low complexity" evidence="1">
    <location>
        <begin position="346"/>
        <end position="361"/>
    </location>
</feature>